<proteinExistence type="predicted"/>
<name>A0A1C3XF63_9HYPH</name>
<organism evidence="1 2">
    <name type="scientific">Rhizobium multihospitium</name>
    <dbReference type="NCBI Taxonomy" id="410764"/>
    <lineage>
        <taxon>Bacteria</taxon>
        <taxon>Pseudomonadati</taxon>
        <taxon>Pseudomonadota</taxon>
        <taxon>Alphaproteobacteria</taxon>
        <taxon>Hyphomicrobiales</taxon>
        <taxon>Rhizobiaceae</taxon>
        <taxon>Rhizobium/Agrobacterium group</taxon>
        <taxon>Rhizobium</taxon>
    </lineage>
</organism>
<keyword evidence="2" id="KW-1185">Reference proteome</keyword>
<dbReference type="STRING" id="410764.GA0061103_0953"/>
<gene>
    <name evidence="1" type="ORF">GA0061103_0953</name>
</gene>
<sequence length="69" mass="6986">MKSAAAIAEASSLKLGPIVAIEDQPAATVFPYASTEARLRAGSSDGGVPIVTGKNVITARVAVSYLVAR</sequence>
<evidence type="ECO:0000313" key="2">
    <source>
        <dbReference type="Proteomes" id="UP000199101"/>
    </source>
</evidence>
<protein>
    <submittedName>
        <fullName evidence="1">Uncharacterized protein</fullName>
    </submittedName>
</protein>
<dbReference type="Proteomes" id="UP000199101">
    <property type="component" value="Unassembled WGS sequence"/>
</dbReference>
<evidence type="ECO:0000313" key="1">
    <source>
        <dbReference type="EMBL" id="SCB50859.1"/>
    </source>
</evidence>
<dbReference type="Gene3D" id="3.30.110.170">
    <property type="entry name" value="Protein of unknown function (DUF541), domain 1"/>
    <property type="match status" value="1"/>
</dbReference>
<accession>A0A1C3XF63</accession>
<dbReference type="AlphaFoldDB" id="A0A1C3XF63"/>
<dbReference type="EMBL" id="FMAG01000016">
    <property type="protein sequence ID" value="SCB50859.1"/>
    <property type="molecule type" value="Genomic_DNA"/>
</dbReference>
<reference evidence="2" key="1">
    <citation type="submission" date="2016-08" db="EMBL/GenBank/DDBJ databases">
        <authorList>
            <person name="Varghese N."/>
            <person name="Submissions Spin"/>
        </authorList>
    </citation>
    <scope>NUCLEOTIDE SEQUENCE [LARGE SCALE GENOMIC DNA]</scope>
    <source>
        <strain evidence="2">HAMBI 2975</strain>
    </source>
</reference>